<feature type="compositionally biased region" description="Low complexity" evidence="1">
    <location>
        <begin position="789"/>
        <end position="801"/>
    </location>
</feature>
<feature type="region of interest" description="Disordered" evidence="1">
    <location>
        <begin position="1"/>
        <end position="86"/>
    </location>
</feature>
<protein>
    <submittedName>
        <fullName evidence="3">Neurofilament heavy polypeptide</fullName>
    </submittedName>
</protein>
<sequence length="1024" mass="111841">MRGRRGPSSSAGIRQQSRMSLRKQIVKDVHSESQQTDENTQEDDAATDRDDTDELSASLLPASSAREHRLRERENKSKEMTEEEMMDLALRLSEQEASVTALRRRQEEEAVMKAIEESMVDQSQERQASQSQTLLADASLRFCPRRKLSYSNGKKSAAVGPETNLNSGAGDENNWNKKRKRKAGSPLPEMPDLSQKICSQASPCSSECPSAHPDSPQSSDSTQIDDCQLRKSPVFPSTGSRAKVHVSRLTQDLLDTCRNSGFVLCSQDSWASTQIPAQPKSPTFPESDLTTCPKSPVFPEADKSPVFPEADKSPVFPEADKSPVFPEADKSPVFPEADKSPVFPEADKSPVFGRNTQRETSPSACKPQVSACSPKCENSGFAFSSQESLTSTVRPKSPVFPRSPGLPGNPIKPHQGPTEQSRGRSGSPALGRTVRHQEGHSDVQEECVTPSVSREDANDGGGSRVDGLDATSPSSRSDELNEKPKEWNCSEPELTSDMTLVWSDEDDDDATQAGGSPSPVFPEERPRHRAESQTASLSHLDADSSQTNRSLNPQRCRQSSSDRTAAASSCTGRGAAGRTAPPSGDPAGGQAVHYYWGVPFCPRGLDPDRYTQVILAQMEVYEKSLKQAQRCLLRKAEWGEAVLPQPEKSPSPELLDEAPQQLAPQRRGLRLRGQKPSEAAEEEEEEEEERRETENREEEEEEKNDGDEGPVDVDDCEVCPETPLSDATQDLTEANGAEVSPQPPPQRSESPDVEMILGGDSPAADEPPPPPPEEEEEMEVDAPPEEKAAGGVDPAGPAAGPEEVKEDRGDLDVEEVMESRLQRSASPELELAVVPRSPETAVDCPICQASFPASQIEMHAAYCDGEAADRRRPAGSQASLKPRRKRTRRAEATVDETNEPSNSGRNPEKCYICQKNVPLRDYSRHTELCFQRRASKAAAKGNLLSALEQTESRDSDAGPSGSKPPPGDVIDLRDDDDDDEEGEASAFRVSSSPIRSFTSISEATDCLVDFRKQRRAAKPSQRRR</sequence>
<dbReference type="PANTHER" id="PTHR15932:SF2">
    <property type="entry name" value="BRCA1-A COMPLEX SUBUNIT RAP80"/>
    <property type="match status" value="1"/>
</dbReference>
<feature type="compositionally biased region" description="Acidic residues" evidence="1">
    <location>
        <begin position="772"/>
        <end position="783"/>
    </location>
</feature>
<dbReference type="Proteomes" id="UP000694891">
    <property type="component" value="Unplaced"/>
</dbReference>
<evidence type="ECO:0000313" key="3">
    <source>
        <dbReference type="RefSeq" id="XP_008276340.1"/>
    </source>
</evidence>
<organism evidence="2 3">
    <name type="scientific">Stegastes partitus</name>
    <name type="common">bicolor damselfish</name>
    <dbReference type="NCBI Taxonomy" id="144197"/>
    <lineage>
        <taxon>Eukaryota</taxon>
        <taxon>Metazoa</taxon>
        <taxon>Chordata</taxon>
        <taxon>Craniata</taxon>
        <taxon>Vertebrata</taxon>
        <taxon>Euteleostomi</taxon>
        <taxon>Actinopterygii</taxon>
        <taxon>Neopterygii</taxon>
        <taxon>Teleostei</taxon>
        <taxon>Neoteleostei</taxon>
        <taxon>Acanthomorphata</taxon>
        <taxon>Ovalentaria</taxon>
        <taxon>Pomacentridae</taxon>
        <taxon>Stegastes</taxon>
    </lineage>
</organism>
<feature type="compositionally biased region" description="Polar residues" evidence="1">
    <location>
        <begin position="381"/>
        <end position="394"/>
    </location>
</feature>
<dbReference type="GO" id="GO:0070530">
    <property type="term" value="F:K63-linked polyubiquitin modification-dependent protein binding"/>
    <property type="evidence" value="ECO:0007669"/>
    <property type="project" value="InterPro"/>
</dbReference>
<keyword evidence="2" id="KW-1185">Reference proteome</keyword>
<gene>
    <name evidence="3" type="primary">uimc1</name>
</gene>
<feature type="compositionally biased region" description="Acidic residues" evidence="1">
    <location>
        <begin position="39"/>
        <end position="54"/>
    </location>
</feature>
<dbReference type="GO" id="GO:0070531">
    <property type="term" value="C:BRCA1-A complex"/>
    <property type="evidence" value="ECO:0007669"/>
    <property type="project" value="InterPro"/>
</dbReference>
<feature type="region of interest" description="Disordered" evidence="1">
    <location>
        <begin position="117"/>
        <end position="138"/>
    </location>
</feature>
<feature type="compositionally biased region" description="Polar residues" evidence="1">
    <location>
        <begin position="215"/>
        <end position="225"/>
    </location>
</feature>
<feature type="compositionally biased region" description="Polar residues" evidence="1">
    <location>
        <begin position="354"/>
        <end position="363"/>
    </location>
</feature>
<feature type="compositionally biased region" description="Polar residues" evidence="1">
    <location>
        <begin position="120"/>
        <end position="134"/>
    </location>
</feature>
<dbReference type="InterPro" id="IPR038868">
    <property type="entry name" value="RAP80"/>
</dbReference>
<feature type="region of interest" description="Disordered" evidence="1">
    <location>
        <begin position="867"/>
        <end position="910"/>
    </location>
</feature>
<feature type="compositionally biased region" description="Basic and acidic residues" evidence="1">
    <location>
        <begin position="476"/>
        <end position="488"/>
    </location>
</feature>
<feature type="compositionally biased region" description="Low complexity" evidence="1">
    <location>
        <begin position="55"/>
        <end position="64"/>
    </location>
</feature>
<dbReference type="GO" id="GO:0045739">
    <property type="term" value="P:positive regulation of DNA repair"/>
    <property type="evidence" value="ECO:0007669"/>
    <property type="project" value="TreeGrafter"/>
</dbReference>
<dbReference type="PANTHER" id="PTHR15932">
    <property type="entry name" value="UBIQUITIN INTERACTION MOTIF-CONTAINING PROTEIN 1"/>
    <property type="match status" value="1"/>
</dbReference>
<dbReference type="RefSeq" id="XP_008276340.1">
    <property type="nucleotide sequence ID" value="XM_008278118.1"/>
</dbReference>
<evidence type="ECO:0000256" key="1">
    <source>
        <dbReference type="SAM" id="MobiDB-lite"/>
    </source>
</evidence>
<dbReference type="CTD" id="51720"/>
<dbReference type="GeneID" id="103354673"/>
<dbReference type="GO" id="GO:0042393">
    <property type="term" value="F:histone binding"/>
    <property type="evidence" value="ECO:0007669"/>
    <property type="project" value="TreeGrafter"/>
</dbReference>
<feature type="compositionally biased region" description="Acidic residues" evidence="1">
    <location>
        <begin position="679"/>
        <end position="718"/>
    </location>
</feature>
<feature type="compositionally biased region" description="Acidic residues" evidence="1">
    <location>
        <begin position="973"/>
        <end position="983"/>
    </location>
</feature>
<dbReference type="Gene3D" id="6.10.250.1800">
    <property type="match status" value="1"/>
</dbReference>
<feature type="compositionally biased region" description="Basic and acidic residues" evidence="1">
    <location>
        <begin position="522"/>
        <end position="531"/>
    </location>
</feature>
<dbReference type="AlphaFoldDB" id="A0A9Y4JI88"/>
<accession>A0A9Y4JI88</accession>
<feature type="region of interest" description="Disordered" evidence="1">
    <location>
        <begin position="150"/>
        <end position="241"/>
    </location>
</feature>
<feature type="region of interest" description="Disordered" evidence="1">
    <location>
        <begin position="643"/>
        <end position="828"/>
    </location>
</feature>
<proteinExistence type="predicted"/>
<feature type="compositionally biased region" description="Polar residues" evidence="1">
    <location>
        <begin position="7"/>
        <end position="19"/>
    </location>
</feature>
<feature type="compositionally biased region" description="Polar residues" evidence="1">
    <location>
        <begin position="196"/>
        <end position="208"/>
    </location>
</feature>
<feature type="compositionally biased region" description="Basic and acidic residues" evidence="1">
    <location>
        <begin position="65"/>
        <end position="80"/>
    </location>
</feature>
<feature type="compositionally biased region" description="Polar residues" evidence="1">
    <location>
        <begin position="532"/>
        <end position="571"/>
    </location>
</feature>
<dbReference type="GO" id="GO:0006302">
    <property type="term" value="P:double-strand break repair"/>
    <property type="evidence" value="ECO:0007669"/>
    <property type="project" value="InterPro"/>
</dbReference>
<name>A0A9Y4JI88_9TELE</name>
<feature type="compositionally biased region" description="Basic and acidic residues" evidence="1">
    <location>
        <begin position="802"/>
        <end position="821"/>
    </location>
</feature>
<feature type="region of interest" description="Disordered" evidence="1">
    <location>
        <begin position="941"/>
        <end position="994"/>
    </location>
</feature>
<feature type="region of interest" description="Disordered" evidence="1">
    <location>
        <begin position="274"/>
        <end position="585"/>
    </location>
</feature>
<dbReference type="CDD" id="cd20912">
    <property type="entry name" value="AIR_RAP80-like"/>
    <property type="match status" value="1"/>
</dbReference>
<evidence type="ECO:0000313" key="2">
    <source>
        <dbReference type="Proteomes" id="UP000694891"/>
    </source>
</evidence>
<reference evidence="3" key="1">
    <citation type="submission" date="2025-08" db="UniProtKB">
        <authorList>
            <consortium name="RefSeq"/>
        </authorList>
    </citation>
    <scope>IDENTIFICATION</scope>
</reference>